<gene>
    <name evidence="2" type="ORF">A8F95_15640</name>
</gene>
<evidence type="ECO:0000313" key="3">
    <source>
        <dbReference type="Proteomes" id="UP000092578"/>
    </source>
</evidence>
<name>A0A1B9AE54_9BACI</name>
<keyword evidence="3" id="KW-1185">Reference proteome</keyword>
<dbReference type="Proteomes" id="UP000092578">
    <property type="component" value="Unassembled WGS sequence"/>
</dbReference>
<proteinExistence type="predicted"/>
<evidence type="ECO:0008006" key="4">
    <source>
        <dbReference type="Google" id="ProtNLM"/>
    </source>
</evidence>
<protein>
    <recommendedName>
        <fullName evidence="4">Lipoprotein</fullName>
    </recommendedName>
</protein>
<organism evidence="2 3">
    <name type="scientific">Pseudobacillus wudalianchiensis</name>
    <dbReference type="NCBI Taxonomy" id="1743143"/>
    <lineage>
        <taxon>Bacteria</taxon>
        <taxon>Bacillati</taxon>
        <taxon>Bacillota</taxon>
        <taxon>Bacilli</taxon>
        <taxon>Bacillales</taxon>
        <taxon>Bacillaceae</taxon>
        <taxon>Pseudobacillus</taxon>
    </lineage>
</organism>
<dbReference type="PROSITE" id="PS51257">
    <property type="entry name" value="PROKAR_LIPOPROTEIN"/>
    <property type="match status" value="1"/>
</dbReference>
<dbReference type="RefSeq" id="WP_065412016.1">
    <property type="nucleotide sequence ID" value="NZ_MAYT01000030.1"/>
</dbReference>
<dbReference type="EMBL" id="MAYT01000030">
    <property type="protein sequence ID" value="OCA82126.1"/>
    <property type="molecule type" value="Genomic_DNA"/>
</dbReference>
<evidence type="ECO:0000313" key="2">
    <source>
        <dbReference type="EMBL" id="OCA82126.1"/>
    </source>
</evidence>
<feature type="coiled-coil region" evidence="1">
    <location>
        <begin position="23"/>
        <end position="53"/>
    </location>
</feature>
<reference evidence="3" key="1">
    <citation type="submission" date="2016-05" db="EMBL/GenBank/DDBJ databases">
        <authorList>
            <person name="Liu B."/>
            <person name="Wang J."/>
            <person name="Zhu Y."/>
            <person name="Liu G."/>
            <person name="Chen Q."/>
            <person name="Chen Z."/>
            <person name="Lan J."/>
            <person name="Che J."/>
            <person name="Ge C."/>
            <person name="Shi H."/>
            <person name="Pan Z."/>
            <person name="Liu X."/>
        </authorList>
    </citation>
    <scope>NUCLEOTIDE SEQUENCE [LARGE SCALE GENOMIC DNA]</scope>
    <source>
        <strain evidence="3">FJAT-27215</strain>
    </source>
</reference>
<dbReference type="AlphaFoldDB" id="A0A1B9AE54"/>
<keyword evidence="1" id="KW-0175">Coiled coil</keyword>
<comment type="caution">
    <text evidence="2">The sequence shown here is derived from an EMBL/GenBank/DDBJ whole genome shotgun (WGS) entry which is preliminary data.</text>
</comment>
<accession>A0A1B9AE54</accession>
<sequence length="296" mass="34505">MNKKITLGFLASVLTLFLSGCINNSSKDEYKKLVAMEDKLKEEQKVMLKHINEKYDLNIVDTYMFKGHMSDDIFGFFYDKNDPSYALQVKLGTDGKIEDNAEDYFYTYKGRSEVHKLLEKHKPDNLLNDYVYGLFPDGIWGVAYTSTGARNYIGIAIMKDSINIDEELKSDYKLIKEIENVYEQKYPDVEFSGVKVSYIEKGEFDFDKFKRESFQGYLSETNAEKGTMINDLSDEDIYYLDLSGDDPVGRKSYYEDNTKPNVVFSYKMLYEDYWKINSFDGYKKAAYESNLKNNNH</sequence>
<evidence type="ECO:0000256" key="1">
    <source>
        <dbReference type="SAM" id="Coils"/>
    </source>
</evidence>